<keyword evidence="2" id="KW-0067">ATP-binding</keyword>
<sequence>MASPDPPPYTITPAILSLVAEIAGEMGRIGALSGAAQIPKLRRENRIRSIHASLAIENNTLSLDQVTALLSGRRVLGPAREIREVENAFAAYEVMPSWNPSSTKDLLAAHGLMLSGLVPDAGKFRTRSVGIAQGKQIVHLAPPADRVPGLMKDLLYWLKRTDAHPLIAGCVFHYELEFIHPFADGNGRMGRLWQTLILSQWNPLFAFLPVESVIRDRQASYYKVLANCDKAGNSTAFIEFLLGTLKTALNEAAASEPIAAGKSTKLAPSRHQVSILRQCRVETAIGALMAIAERSDRTKFRNQILKPLLDAGWVEMTLPDKPNSRLQKYRTTPAGQAVST</sequence>
<dbReference type="Pfam" id="PF21247">
    <property type="entry name" value="Fic-like_C"/>
    <property type="match status" value="1"/>
</dbReference>
<protein>
    <submittedName>
        <fullName evidence="6">Fic family protein</fullName>
    </submittedName>
</protein>
<feature type="site" description="Important for autoinhibition of adenylyltransferase activity" evidence="3">
    <location>
        <position position="57"/>
    </location>
</feature>
<evidence type="ECO:0000256" key="2">
    <source>
        <dbReference type="PIRSR" id="PIRSR640198-2"/>
    </source>
</evidence>
<evidence type="ECO:0000256" key="4">
    <source>
        <dbReference type="PIRSR" id="PIRSR640198-4"/>
    </source>
</evidence>
<dbReference type="AlphaFoldDB" id="A0A934R7I6"/>
<dbReference type="RefSeq" id="WP_200353375.1">
    <property type="nucleotide sequence ID" value="NZ_BAABHZ010000002.1"/>
</dbReference>
<keyword evidence="2" id="KW-0547">Nucleotide-binding</keyword>
<feature type="glycosylation site" description="N-linked (GlcNAc...) asparagine" evidence="4">
    <location>
        <position position="99"/>
    </location>
</feature>
<dbReference type="PROSITE" id="PS51459">
    <property type="entry name" value="FIDO"/>
    <property type="match status" value="1"/>
</dbReference>
<feature type="binding site" evidence="2">
    <location>
        <begin position="221"/>
        <end position="222"/>
    </location>
    <ligand>
        <name>ATP</name>
        <dbReference type="ChEBI" id="CHEBI:30616"/>
    </ligand>
</feature>
<feature type="binding site" evidence="2">
    <location>
        <begin position="184"/>
        <end position="191"/>
    </location>
    <ligand>
        <name>ATP</name>
        <dbReference type="ChEBI" id="CHEBI:30616"/>
    </ligand>
</feature>
<dbReference type="Pfam" id="PF02661">
    <property type="entry name" value="Fic"/>
    <property type="match status" value="1"/>
</dbReference>
<evidence type="ECO:0000259" key="5">
    <source>
        <dbReference type="PROSITE" id="PS51459"/>
    </source>
</evidence>
<dbReference type="InterPro" id="IPR036597">
    <property type="entry name" value="Fido-like_dom_sf"/>
</dbReference>
<accession>A0A934R7I6</accession>
<evidence type="ECO:0000256" key="3">
    <source>
        <dbReference type="PIRSR" id="PIRSR640198-3"/>
    </source>
</evidence>
<feature type="active site" evidence="1">
    <location>
        <position position="180"/>
    </location>
</feature>
<dbReference type="Gene3D" id="1.10.3290.10">
    <property type="entry name" value="Fido-like domain"/>
    <property type="match status" value="1"/>
</dbReference>
<proteinExistence type="predicted"/>
<feature type="domain" description="Fido" evidence="5">
    <location>
        <begin position="101"/>
        <end position="243"/>
    </location>
</feature>
<name>A0A934R7I6_9BACT</name>
<dbReference type="GO" id="GO:0005524">
    <property type="term" value="F:ATP binding"/>
    <property type="evidence" value="ECO:0007669"/>
    <property type="project" value="UniProtKB-KW"/>
</dbReference>
<dbReference type="PANTHER" id="PTHR13504">
    <property type="entry name" value="FIDO DOMAIN-CONTAINING PROTEIN DDB_G0283145"/>
    <property type="match status" value="1"/>
</dbReference>
<dbReference type="PANTHER" id="PTHR13504:SF38">
    <property type="entry name" value="FIDO DOMAIN-CONTAINING PROTEIN"/>
    <property type="match status" value="1"/>
</dbReference>
<gene>
    <name evidence="6" type="ORF">JIN84_22615</name>
</gene>
<evidence type="ECO:0000313" key="6">
    <source>
        <dbReference type="EMBL" id="MBK1818429.1"/>
    </source>
</evidence>
<dbReference type="InterPro" id="IPR003812">
    <property type="entry name" value="Fido"/>
</dbReference>
<organism evidence="6 7">
    <name type="scientific">Luteolibacter yonseiensis</name>
    <dbReference type="NCBI Taxonomy" id="1144680"/>
    <lineage>
        <taxon>Bacteria</taxon>
        <taxon>Pseudomonadati</taxon>
        <taxon>Verrucomicrobiota</taxon>
        <taxon>Verrucomicrobiia</taxon>
        <taxon>Verrucomicrobiales</taxon>
        <taxon>Verrucomicrobiaceae</taxon>
        <taxon>Luteolibacter</taxon>
    </lineage>
</organism>
<evidence type="ECO:0000256" key="1">
    <source>
        <dbReference type="PIRSR" id="PIRSR640198-1"/>
    </source>
</evidence>
<dbReference type="InterPro" id="IPR040198">
    <property type="entry name" value="Fido_containing"/>
</dbReference>
<dbReference type="Proteomes" id="UP000600139">
    <property type="component" value="Unassembled WGS sequence"/>
</dbReference>
<dbReference type="InterPro" id="IPR049514">
    <property type="entry name" value="Fic-like_C"/>
</dbReference>
<keyword evidence="7" id="KW-1185">Reference proteome</keyword>
<dbReference type="SUPFAM" id="SSF140931">
    <property type="entry name" value="Fic-like"/>
    <property type="match status" value="1"/>
</dbReference>
<comment type="caution">
    <text evidence="6">The sequence shown here is derived from an EMBL/GenBank/DDBJ whole genome shotgun (WGS) entry which is preliminary data.</text>
</comment>
<evidence type="ECO:0000313" key="7">
    <source>
        <dbReference type="Proteomes" id="UP000600139"/>
    </source>
</evidence>
<reference evidence="6" key="1">
    <citation type="submission" date="2021-01" db="EMBL/GenBank/DDBJ databases">
        <title>Modified the classification status of verrucomicrobia.</title>
        <authorList>
            <person name="Feng X."/>
        </authorList>
    </citation>
    <scope>NUCLEOTIDE SEQUENCE</scope>
    <source>
        <strain evidence="6">JCM 18052</strain>
    </source>
</reference>
<dbReference type="EMBL" id="JAENIK010000013">
    <property type="protein sequence ID" value="MBK1818429.1"/>
    <property type="molecule type" value="Genomic_DNA"/>
</dbReference>